<dbReference type="AlphaFoldDB" id="A0A4Z2I1K6"/>
<evidence type="ECO:0000313" key="2">
    <source>
        <dbReference type="Proteomes" id="UP000314294"/>
    </source>
</evidence>
<evidence type="ECO:0000313" key="1">
    <source>
        <dbReference type="EMBL" id="TNN71164.1"/>
    </source>
</evidence>
<gene>
    <name evidence="1" type="ORF">EYF80_018684</name>
</gene>
<reference evidence="1 2" key="1">
    <citation type="submission" date="2019-03" db="EMBL/GenBank/DDBJ databases">
        <title>First draft genome of Liparis tanakae, snailfish: a comprehensive survey of snailfish specific genes.</title>
        <authorList>
            <person name="Kim W."/>
            <person name="Song I."/>
            <person name="Jeong J.-H."/>
            <person name="Kim D."/>
            <person name="Kim S."/>
            <person name="Ryu S."/>
            <person name="Song J.Y."/>
            <person name="Lee S.K."/>
        </authorList>
    </citation>
    <scope>NUCLEOTIDE SEQUENCE [LARGE SCALE GENOMIC DNA]</scope>
    <source>
        <tissue evidence="1">Muscle</tissue>
    </source>
</reference>
<comment type="caution">
    <text evidence="1">The sequence shown here is derived from an EMBL/GenBank/DDBJ whole genome shotgun (WGS) entry which is preliminary data.</text>
</comment>
<name>A0A4Z2I1K6_9TELE</name>
<accession>A0A4Z2I1K6</accession>
<sequence>MTLNRVSLSAKTKLELRGELRSSCTAASPYSNKEEIKAFRSHIWPGPFSKEKATLELAARTEMPSGEDEAFQSVVGLESHTTRHFPSRTMGSVSF</sequence>
<dbReference type="OrthoDB" id="10654776at2759"/>
<organism evidence="1 2">
    <name type="scientific">Liparis tanakae</name>
    <name type="common">Tanaka's snailfish</name>
    <dbReference type="NCBI Taxonomy" id="230148"/>
    <lineage>
        <taxon>Eukaryota</taxon>
        <taxon>Metazoa</taxon>
        <taxon>Chordata</taxon>
        <taxon>Craniata</taxon>
        <taxon>Vertebrata</taxon>
        <taxon>Euteleostomi</taxon>
        <taxon>Actinopterygii</taxon>
        <taxon>Neopterygii</taxon>
        <taxon>Teleostei</taxon>
        <taxon>Neoteleostei</taxon>
        <taxon>Acanthomorphata</taxon>
        <taxon>Eupercaria</taxon>
        <taxon>Perciformes</taxon>
        <taxon>Cottioidei</taxon>
        <taxon>Cottales</taxon>
        <taxon>Liparidae</taxon>
        <taxon>Liparis</taxon>
    </lineage>
</organism>
<dbReference type="EMBL" id="SRLO01000154">
    <property type="protein sequence ID" value="TNN71164.1"/>
    <property type="molecule type" value="Genomic_DNA"/>
</dbReference>
<proteinExistence type="predicted"/>
<keyword evidence="2" id="KW-1185">Reference proteome</keyword>
<dbReference type="Proteomes" id="UP000314294">
    <property type="component" value="Unassembled WGS sequence"/>
</dbReference>
<protein>
    <submittedName>
        <fullName evidence="1">Uncharacterized protein</fullName>
    </submittedName>
</protein>